<keyword evidence="11" id="KW-1185">Reference proteome</keyword>
<dbReference type="EC" id="3.2.1.46" evidence="2"/>
<evidence type="ECO:0000256" key="7">
    <source>
        <dbReference type="ARBA" id="ARBA00033098"/>
    </source>
</evidence>
<evidence type="ECO:0000256" key="5">
    <source>
        <dbReference type="ARBA" id="ARBA00022963"/>
    </source>
</evidence>
<evidence type="ECO:0000259" key="9">
    <source>
        <dbReference type="Pfam" id="PF02057"/>
    </source>
</evidence>
<dbReference type="GO" id="GO:0004336">
    <property type="term" value="F:galactosylceramidase activity"/>
    <property type="evidence" value="ECO:0007669"/>
    <property type="project" value="UniProtKB-EC"/>
</dbReference>
<dbReference type="GO" id="GO:0016020">
    <property type="term" value="C:membrane"/>
    <property type="evidence" value="ECO:0007669"/>
    <property type="project" value="GOC"/>
</dbReference>
<dbReference type="InterPro" id="IPR049161">
    <property type="entry name" value="GH59_cat"/>
</dbReference>
<dbReference type="SUPFAM" id="SSF51445">
    <property type="entry name" value="(Trans)glycosidases"/>
    <property type="match status" value="1"/>
</dbReference>
<feature type="domain" description="Glycosyl hydrolase family 59 catalytic" evidence="9">
    <location>
        <begin position="38"/>
        <end position="161"/>
    </location>
</feature>
<dbReference type="InterPro" id="IPR017853">
    <property type="entry name" value="GH"/>
</dbReference>
<keyword evidence="4" id="KW-0746">Sphingolipid metabolism</keyword>
<dbReference type="Proteomes" id="UP000694428">
    <property type="component" value="Unplaced"/>
</dbReference>
<dbReference type="Gene3D" id="3.20.20.70">
    <property type="entry name" value="Aldolase class I"/>
    <property type="match status" value="1"/>
</dbReference>
<organism evidence="10 11">
    <name type="scientific">Pavo cristatus</name>
    <name type="common">Indian peafowl</name>
    <name type="synonym">Blue peafowl</name>
    <dbReference type="NCBI Taxonomy" id="9049"/>
    <lineage>
        <taxon>Eukaryota</taxon>
        <taxon>Metazoa</taxon>
        <taxon>Chordata</taxon>
        <taxon>Craniata</taxon>
        <taxon>Vertebrata</taxon>
        <taxon>Euteleostomi</taxon>
        <taxon>Archelosauria</taxon>
        <taxon>Archosauria</taxon>
        <taxon>Dinosauria</taxon>
        <taxon>Saurischia</taxon>
        <taxon>Theropoda</taxon>
        <taxon>Coelurosauria</taxon>
        <taxon>Aves</taxon>
        <taxon>Neognathae</taxon>
        <taxon>Galloanserae</taxon>
        <taxon>Galliformes</taxon>
        <taxon>Phasianidae</taxon>
        <taxon>Phasianinae</taxon>
        <taxon>Pavo</taxon>
    </lineage>
</organism>
<dbReference type="PANTHER" id="PTHR15172">
    <property type="entry name" value="GALACTOCEREBROSIDASE"/>
    <property type="match status" value="1"/>
</dbReference>
<dbReference type="InterPro" id="IPR001286">
    <property type="entry name" value="Glyco_hydro_59"/>
</dbReference>
<sequence length="187" mass="20531">HPKAAPRHTTAPCTKDQRSPGIGAAYVLDDAGGLGREFDGIGAISGGGATSRLLVNYQEPYRSQILDYLFKPNFGASLHILKVEIGGDGQSTDGTEPSHMHYENDENYFRGYEWWLMKEAKKRNPHIKLIGKLFQGPQGSSTSYPPATGRVANHYIKYWIRLPGAPSNLALNTSRDKTSITCLGNLL</sequence>
<dbReference type="GO" id="GO:0005764">
    <property type="term" value="C:lysosome"/>
    <property type="evidence" value="ECO:0007669"/>
    <property type="project" value="TreeGrafter"/>
</dbReference>
<dbReference type="Gene3D" id="3.20.20.80">
    <property type="entry name" value="Glycosidases"/>
    <property type="match status" value="1"/>
</dbReference>
<evidence type="ECO:0000256" key="1">
    <source>
        <dbReference type="ARBA" id="ARBA00005637"/>
    </source>
</evidence>
<evidence type="ECO:0000313" key="10">
    <source>
        <dbReference type="Ensembl" id="ENSPSTP00000023529.1"/>
    </source>
</evidence>
<reference evidence="10" key="1">
    <citation type="submission" date="2025-08" db="UniProtKB">
        <authorList>
            <consortium name="Ensembl"/>
        </authorList>
    </citation>
    <scope>IDENTIFICATION</scope>
</reference>
<dbReference type="Pfam" id="PF02057">
    <property type="entry name" value="Glyco_hydro_59"/>
    <property type="match status" value="1"/>
</dbReference>
<dbReference type="InterPro" id="IPR013785">
    <property type="entry name" value="Aldolase_TIM"/>
</dbReference>
<evidence type="ECO:0000256" key="2">
    <source>
        <dbReference type="ARBA" id="ARBA00012657"/>
    </source>
</evidence>
<evidence type="ECO:0000313" key="11">
    <source>
        <dbReference type="Proteomes" id="UP000694428"/>
    </source>
</evidence>
<comment type="similarity">
    <text evidence="1">Belongs to the glycosyl hydrolase 59 family.</text>
</comment>
<protein>
    <recommendedName>
        <fullName evidence="3">Galactocerebrosidase</fullName>
        <ecNumber evidence="2">3.2.1.46</ecNumber>
    </recommendedName>
    <alternativeName>
        <fullName evidence="7">Galactosylceramidase</fullName>
    </alternativeName>
</protein>
<accession>A0A8C9LFJ8</accession>
<dbReference type="PANTHER" id="PTHR15172:SF1">
    <property type="entry name" value="GALACTOCEREBROSIDASE"/>
    <property type="match status" value="1"/>
</dbReference>
<dbReference type="AlphaFoldDB" id="A0A8C9LFJ8"/>
<dbReference type="GO" id="GO:0006683">
    <property type="term" value="P:galactosylceramide catabolic process"/>
    <property type="evidence" value="ECO:0007669"/>
    <property type="project" value="InterPro"/>
</dbReference>
<evidence type="ECO:0000256" key="4">
    <source>
        <dbReference type="ARBA" id="ARBA00022919"/>
    </source>
</evidence>
<name>A0A8C9LFJ8_PAVCR</name>
<comment type="catalytic activity">
    <reaction evidence="6">
        <text>a D-galactosylceramide + H2O = an N-acyl-sphingoid base + D-galactose</text>
        <dbReference type="Rhea" id="RHEA:43412"/>
        <dbReference type="ChEBI" id="CHEBI:4139"/>
        <dbReference type="ChEBI" id="CHEBI:15377"/>
        <dbReference type="ChEBI" id="CHEBI:36498"/>
        <dbReference type="ChEBI" id="CHEBI:83273"/>
    </reaction>
    <physiologicalReaction direction="left-to-right" evidence="6">
        <dbReference type="Rhea" id="RHEA:43413"/>
    </physiologicalReaction>
</comment>
<evidence type="ECO:0000256" key="6">
    <source>
        <dbReference type="ARBA" id="ARBA00023982"/>
    </source>
</evidence>
<evidence type="ECO:0000256" key="8">
    <source>
        <dbReference type="ARBA" id="ARBA00048813"/>
    </source>
</evidence>
<dbReference type="Ensembl" id="ENSPSTT00000024756.1">
    <property type="protein sequence ID" value="ENSPSTP00000023529.1"/>
    <property type="gene ID" value="ENSPSTG00000017318.1"/>
</dbReference>
<keyword evidence="5" id="KW-0442">Lipid degradation</keyword>
<proteinExistence type="inferred from homology"/>
<keyword evidence="5" id="KW-0443">Lipid metabolism</keyword>
<evidence type="ECO:0000256" key="3">
    <source>
        <dbReference type="ARBA" id="ARBA00019657"/>
    </source>
</evidence>
<reference evidence="10" key="2">
    <citation type="submission" date="2025-09" db="UniProtKB">
        <authorList>
            <consortium name="Ensembl"/>
        </authorList>
    </citation>
    <scope>IDENTIFICATION</scope>
</reference>
<comment type="catalytic activity">
    <reaction evidence="8">
        <text>beta-D-galactosyl-(1&lt;-&gt;1)-sphing-4-enine + H2O = sphing-4-enine + D-galactose</text>
        <dbReference type="Rhea" id="RHEA:43908"/>
        <dbReference type="ChEBI" id="CHEBI:4139"/>
        <dbReference type="ChEBI" id="CHEBI:15377"/>
        <dbReference type="ChEBI" id="CHEBI:57756"/>
        <dbReference type="ChEBI" id="CHEBI:57934"/>
    </reaction>
    <physiologicalReaction direction="left-to-right" evidence="8">
        <dbReference type="Rhea" id="RHEA:43909"/>
    </physiologicalReaction>
</comment>